<dbReference type="Gene3D" id="3.40.30.10">
    <property type="entry name" value="Glutaredoxin"/>
    <property type="match status" value="1"/>
</dbReference>
<feature type="binding site" evidence="3">
    <location>
        <position position="70"/>
    </location>
    <ligand>
        <name>Cu cation</name>
        <dbReference type="ChEBI" id="CHEBI:23378"/>
    </ligand>
</feature>
<feature type="signal peptide" evidence="5">
    <location>
        <begin position="1"/>
        <end position="23"/>
    </location>
</feature>
<proteinExistence type="inferred from homology"/>
<dbReference type="PROSITE" id="PS51257">
    <property type="entry name" value="PROKAR_LIPOPROTEIN"/>
    <property type="match status" value="1"/>
</dbReference>
<dbReference type="FunFam" id="3.40.30.10:FF:000013">
    <property type="entry name" value="Blast:Protein SCO1 homolog, mitochondrial"/>
    <property type="match status" value="1"/>
</dbReference>
<keyword evidence="3" id="KW-0479">Metal-binding</keyword>
<name>A0A4T0UJZ5_9NEIS</name>
<feature type="domain" description="Thioredoxin" evidence="6">
    <location>
        <begin position="32"/>
        <end position="196"/>
    </location>
</feature>
<dbReference type="InterPro" id="IPR036249">
    <property type="entry name" value="Thioredoxin-like_sf"/>
</dbReference>
<keyword evidence="2 3" id="KW-0186">Copper</keyword>
<dbReference type="AlphaFoldDB" id="A0A4T0UJZ5"/>
<keyword evidence="8" id="KW-1185">Reference proteome</keyword>
<dbReference type="InterPro" id="IPR013766">
    <property type="entry name" value="Thioredoxin_domain"/>
</dbReference>
<comment type="similarity">
    <text evidence="1">Belongs to the SCO1/2 family.</text>
</comment>
<keyword evidence="4" id="KW-1015">Disulfide bond</keyword>
<gene>
    <name evidence="7" type="ORF">E5K04_15350</name>
</gene>
<dbReference type="PANTHER" id="PTHR12151:SF25">
    <property type="entry name" value="LINALOOL DEHYDRATASE_ISOMERASE DOMAIN-CONTAINING PROTEIN"/>
    <property type="match status" value="1"/>
</dbReference>
<feature type="binding site" evidence="3">
    <location>
        <position position="74"/>
    </location>
    <ligand>
        <name>Cu cation</name>
        <dbReference type="ChEBI" id="CHEBI:23378"/>
    </ligand>
</feature>
<accession>A0A4T0UJZ5</accession>
<dbReference type="CDD" id="cd02968">
    <property type="entry name" value="SCO"/>
    <property type="match status" value="1"/>
</dbReference>
<reference evidence="7 8" key="1">
    <citation type="submission" date="2019-04" db="EMBL/GenBank/DDBJ databases">
        <title>Crenobacter sp. nov.</title>
        <authorList>
            <person name="Shi S."/>
        </authorList>
    </citation>
    <scope>NUCLEOTIDE SEQUENCE [LARGE SCALE GENOMIC DNA]</scope>
    <source>
        <strain evidence="7 8">GY 70310</strain>
    </source>
</reference>
<evidence type="ECO:0000256" key="1">
    <source>
        <dbReference type="ARBA" id="ARBA00010996"/>
    </source>
</evidence>
<dbReference type="RefSeq" id="WP_136555725.1">
    <property type="nucleotide sequence ID" value="NZ_STGJ01000023.1"/>
</dbReference>
<feature type="chain" id="PRO_5020274007" evidence="5">
    <location>
        <begin position="24"/>
        <end position="198"/>
    </location>
</feature>
<protein>
    <submittedName>
        <fullName evidence="7">SCO family protein</fullName>
    </submittedName>
</protein>
<evidence type="ECO:0000259" key="6">
    <source>
        <dbReference type="PROSITE" id="PS51352"/>
    </source>
</evidence>
<dbReference type="PANTHER" id="PTHR12151">
    <property type="entry name" value="ELECTRON TRANSPORT PROTIN SCO1/SENC FAMILY MEMBER"/>
    <property type="match status" value="1"/>
</dbReference>
<evidence type="ECO:0000313" key="8">
    <source>
        <dbReference type="Proteomes" id="UP000308891"/>
    </source>
</evidence>
<dbReference type="Proteomes" id="UP000308891">
    <property type="component" value="Unassembled WGS sequence"/>
</dbReference>
<evidence type="ECO:0000256" key="3">
    <source>
        <dbReference type="PIRSR" id="PIRSR603782-1"/>
    </source>
</evidence>
<dbReference type="Pfam" id="PF02630">
    <property type="entry name" value="SCO1-SenC"/>
    <property type="match status" value="1"/>
</dbReference>
<dbReference type="OrthoDB" id="9790194at2"/>
<dbReference type="EMBL" id="STGJ01000023">
    <property type="protein sequence ID" value="TIC78671.1"/>
    <property type="molecule type" value="Genomic_DNA"/>
</dbReference>
<dbReference type="InterPro" id="IPR003782">
    <property type="entry name" value="SCO1/SenC"/>
</dbReference>
<keyword evidence="5" id="KW-0732">Signal</keyword>
<sequence>MLRPLIACSLALLLAACQPSAPAALPFKGSDVSQEKIGGDFTLTRHDGTSVSLADYRGKVVALFFGYTHCPDICPTTMLEYAGAMKTLGSDADAVQVLFVSVDPGRDTPEVLAGYVPHFDRRFAGLTGDKTVLADVAKHYRVVSSVQPTEGGGYLVDHSAGSYLLDATGRVRAYEPYGTPSATLAHDIRLLQAEQRTQ</sequence>
<evidence type="ECO:0000256" key="5">
    <source>
        <dbReference type="SAM" id="SignalP"/>
    </source>
</evidence>
<feature type="disulfide bond" description="Redox-active" evidence="4">
    <location>
        <begin position="70"/>
        <end position="74"/>
    </location>
</feature>
<dbReference type="GO" id="GO:0046872">
    <property type="term" value="F:metal ion binding"/>
    <property type="evidence" value="ECO:0007669"/>
    <property type="project" value="UniProtKB-KW"/>
</dbReference>
<dbReference type="PROSITE" id="PS51352">
    <property type="entry name" value="THIOREDOXIN_2"/>
    <property type="match status" value="1"/>
</dbReference>
<organism evidence="7 8">
    <name type="scientific">Crenobacter intestini</name>
    <dbReference type="NCBI Taxonomy" id="2563443"/>
    <lineage>
        <taxon>Bacteria</taxon>
        <taxon>Pseudomonadati</taxon>
        <taxon>Pseudomonadota</taxon>
        <taxon>Betaproteobacteria</taxon>
        <taxon>Neisseriales</taxon>
        <taxon>Neisseriaceae</taxon>
        <taxon>Crenobacter</taxon>
    </lineage>
</organism>
<comment type="caution">
    <text evidence="7">The sequence shown here is derived from an EMBL/GenBank/DDBJ whole genome shotgun (WGS) entry which is preliminary data.</text>
</comment>
<dbReference type="SUPFAM" id="SSF52833">
    <property type="entry name" value="Thioredoxin-like"/>
    <property type="match status" value="1"/>
</dbReference>
<evidence type="ECO:0000256" key="4">
    <source>
        <dbReference type="PIRSR" id="PIRSR603782-2"/>
    </source>
</evidence>
<feature type="binding site" evidence="3">
    <location>
        <position position="158"/>
    </location>
    <ligand>
        <name>Cu cation</name>
        <dbReference type="ChEBI" id="CHEBI:23378"/>
    </ligand>
</feature>
<evidence type="ECO:0000256" key="2">
    <source>
        <dbReference type="ARBA" id="ARBA00023008"/>
    </source>
</evidence>
<evidence type="ECO:0000313" key="7">
    <source>
        <dbReference type="EMBL" id="TIC78671.1"/>
    </source>
</evidence>